<feature type="region of interest" description="Disordered" evidence="1">
    <location>
        <begin position="55"/>
        <end position="100"/>
    </location>
</feature>
<sequence length="100" mass="11184">MAVLRLTHSANPPAHLVMHRSACFCLSVCLCTHRHGSIRPPAIIPIQYTAAYLTSPKTETTEAQDRDKTETTEGQDRDKTEITEGQDRDKTKTKTTESQD</sequence>
<reference evidence="3" key="1">
    <citation type="submission" date="2024-04" db="EMBL/GenBank/DDBJ databases">
        <title>Salinicola lusitanus LLJ914,a marine bacterium isolated from the Okinawa Trough.</title>
        <authorList>
            <person name="Li J."/>
        </authorList>
    </citation>
    <scope>NUCLEOTIDE SEQUENCE [LARGE SCALE GENOMIC DNA]</scope>
</reference>
<organism evidence="2 3">
    <name type="scientific">Mugilogobius chulae</name>
    <name type="common">yellowstripe goby</name>
    <dbReference type="NCBI Taxonomy" id="88201"/>
    <lineage>
        <taxon>Eukaryota</taxon>
        <taxon>Metazoa</taxon>
        <taxon>Chordata</taxon>
        <taxon>Craniata</taxon>
        <taxon>Vertebrata</taxon>
        <taxon>Euteleostomi</taxon>
        <taxon>Actinopterygii</taxon>
        <taxon>Neopterygii</taxon>
        <taxon>Teleostei</taxon>
        <taxon>Neoteleostei</taxon>
        <taxon>Acanthomorphata</taxon>
        <taxon>Gobiaria</taxon>
        <taxon>Gobiiformes</taxon>
        <taxon>Gobioidei</taxon>
        <taxon>Gobiidae</taxon>
        <taxon>Gobionellinae</taxon>
        <taxon>Mugilogobius</taxon>
    </lineage>
</organism>
<evidence type="ECO:0000313" key="2">
    <source>
        <dbReference type="EMBL" id="KAK7901757.1"/>
    </source>
</evidence>
<comment type="caution">
    <text evidence="2">The sequence shown here is derived from an EMBL/GenBank/DDBJ whole genome shotgun (WGS) entry which is preliminary data.</text>
</comment>
<gene>
    <name evidence="2" type="ORF">WMY93_018526</name>
</gene>
<evidence type="ECO:0008006" key="4">
    <source>
        <dbReference type="Google" id="ProtNLM"/>
    </source>
</evidence>
<dbReference type="EMBL" id="JBBPFD010000013">
    <property type="protein sequence ID" value="KAK7901757.1"/>
    <property type="molecule type" value="Genomic_DNA"/>
</dbReference>
<feature type="compositionally biased region" description="Basic and acidic residues" evidence="1">
    <location>
        <begin position="59"/>
        <end position="100"/>
    </location>
</feature>
<accession>A0AAW0NUG5</accession>
<proteinExistence type="predicted"/>
<dbReference type="AlphaFoldDB" id="A0AAW0NUG5"/>
<protein>
    <recommendedName>
        <fullName evidence="4">Secreted protein</fullName>
    </recommendedName>
</protein>
<dbReference type="Proteomes" id="UP001460270">
    <property type="component" value="Unassembled WGS sequence"/>
</dbReference>
<keyword evidence="3" id="KW-1185">Reference proteome</keyword>
<evidence type="ECO:0000313" key="3">
    <source>
        <dbReference type="Proteomes" id="UP001460270"/>
    </source>
</evidence>
<evidence type="ECO:0000256" key="1">
    <source>
        <dbReference type="SAM" id="MobiDB-lite"/>
    </source>
</evidence>
<name>A0AAW0NUG5_9GOBI</name>